<dbReference type="GO" id="GO:0015562">
    <property type="term" value="F:efflux transmembrane transporter activity"/>
    <property type="evidence" value="ECO:0007669"/>
    <property type="project" value="InterPro"/>
</dbReference>
<dbReference type="InterPro" id="IPR003423">
    <property type="entry name" value="OMP_efflux"/>
</dbReference>
<evidence type="ECO:0000256" key="1">
    <source>
        <dbReference type="ARBA" id="ARBA00007613"/>
    </source>
</evidence>
<dbReference type="Pfam" id="PF02321">
    <property type="entry name" value="OEP"/>
    <property type="match status" value="2"/>
</dbReference>
<dbReference type="InterPro" id="IPR010131">
    <property type="entry name" value="MdtP/NodT-like"/>
</dbReference>
<reference evidence="3" key="1">
    <citation type="submission" date="2016-10" db="EMBL/GenBank/DDBJ databases">
        <authorList>
            <person name="Varghese N."/>
            <person name="Submissions S."/>
        </authorList>
    </citation>
    <scope>NUCLEOTIDE SEQUENCE [LARGE SCALE GENOMIC DNA]</scope>
    <source>
        <strain evidence="3">UNC178MFTsu3.1</strain>
    </source>
</reference>
<dbReference type="PROSITE" id="PS51257">
    <property type="entry name" value="PROKAR_LIPOPROTEIN"/>
    <property type="match status" value="1"/>
</dbReference>
<comment type="similarity">
    <text evidence="1">Belongs to the outer membrane factor (OMF) (TC 1.B.17) family.</text>
</comment>
<keyword evidence="3" id="KW-1185">Reference proteome</keyword>
<accession>A0A1I2ICH7</accession>
<sequence length="483" mass="52046">MMRWMRYVSLLRRRSGGFRATGVAVVLVLAGCAHYQARPIDPAVTAAQWQARRLDDPMLAERLAPVLREAQLDWPPARYGSGELLLAALVLNPDLAEARAHLAEADAAVRTAKAWPKPSVNLALERYAQDQAGSSPWLWGVTTNWLIDTAVRRRLRADLADAGVRGARLDYAGKVWDVRRTLRAALADVLLGERQRALADEAVNKAMALQAAQEQRRALGEAMPADVLQVALVLAQARDAAAAAAQRVADARARLARAVGVPVQALEGVALAWDDLEAPPEWPATQLDALASRARLSRPDLERALVDYASRETELRQQVRMQYPQISIGPGYTYDHGARKLQFNLGATLPLLDQNQGPIAEAEARREAAGRHVEAVQAGIDSEIASAAARLTAARDALNAATHGHDAAERLRQQVETGYAHGEDDRVAVLNAQLAAITATQARLTAVDQAQQALGALEDAVRTPLEGNEAGLLQAAGRAGDKP</sequence>
<organism evidence="2 3">
    <name type="scientific">Dyella marensis</name>
    <dbReference type="NCBI Taxonomy" id="500610"/>
    <lineage>
        <taxon>Bacteria</taxon>
        <taxon>Pseudomonadati</taxon>
        <taxon>Pseudomonadota</taxon>
        <taxon>Gammaproteobacteria</taxon>
        <taxon>Lysobacterales</taxon>
        <taxon>Rhodanobacteraceae</taxon>
        <taxon>Dyella</taxon>
    </lineage>
</organism>
<dbReference type="AlphaFoldDB" id="A0A1I2ICH7"/>
<name>A0A1I2ICH7_9GAMM</name>
<dbReference type="Proteomes" id="UP000199477">
    <property type="component" value="Unassembled WGS sequence"/>
</dbReference>
<dbReference type="SUPFAM" id="SSF56954">
    <property type="entry name" value="Outer membrane efflux proteins (OEP)"/>
    <property type="match status" value="1"/>
</dbReference>
<dbReference type="EMBL" id="FONH01000016">
    <property type="protein sequence ID" value="SFF40042.1"/>
    <property type="molecule type" value="Genomic_DNA"/>
</dbReference>
<protein>
    <submittedName>
        <fullName evidence="2">Outer membrane protein TolC</fullName>
    </submittedName>
</protein>
<proteinExistence type="inferred from homology"/>
<dbReference type="STRING" id="500610.SAMN02799615_03407"/>
<dbReference type="PANTHER" id="PTHR30203:SF24">
    <property type="entry name" value="BLR4935 PROTEIN"/>
    <property type="match status" value="1"/>
</dbReference>
<gene>
    <name evidence="2" type="ORF">SAMN02799615_03407</name>
</gene>
<evidence type="ECO:0000313" key="2">
    <source>
        <dbReference type="EMBL" id="SFF40042.1"/>
    </source>
</evidence>
<evidence type="ECO:0000313" key="3">
    <source>
        <dbReference type="Proteomes" id="UP000199477"/>
    </source>
</evidence>
<dbReference type="PANTHER" id="PTHR30203">
    <property type="entry name" value="OUTER MEMBRANE CATION EFFLUX PROTEIN"/>
    <property type="match status" value="1"/>
</dbReference>
<dbReference type="Gene3D" id="1.20.1600.10">
    <property type="entry name" value="Outer membrane efflux proteins (OEP)"/>
    <property type="match status" value="1"/>
</dbReference>